<accession>A0AAU0B7X9</accession>
<proteinExistence type="predicted"/>
<evidence type="ECO:0000313" key="2">
    <source>
        <dbReference type="Proteomes" id="UP001302716"/>
    </source>
</evidence>
<dbReference type="Gene3D" id="1.25.40.10">
    <property type="entry name" value="Tetratricopeptide repeat domain"/>
    <property type="match status" value="1"/>
</dbReference>
<sequence length="161" mass="17293">MDNKERLQRLVAAKKNIEVGDYGVASNDIAPLVTQEDPEALFLSSTFSASAEESDSDFEARSFKLLRRAAELGFAPAMYALAVCYATGDLVDQSESEAARWYEAAAKVGHQSAKLHYGIALFNGAGVTIDRPAGLALIREVANVGDPTAAEVLADLEKQRD</sequence>
<dbReference type="SUPFAM" id="SSF81901">
    <property type="entry name" value="HCP-like"/>
    <property type="match status" value="1"/>
</dbReference>
<dbReference type="Proteomes" id="UP001302716">
    <property type="component" value="Chromosome"/>
</dbReference>
<dbReference type="SMART" id="SM00671">
    <property type="entry name" value="SEL1"/>
    <property type="match status" value="2"/>
</dbReference>
<dbReference type="AlphaFoldDB" id="A0AAU0B7X9"/>
<protein>
    <submittedName>
        <fullName evidence="1">Sel1 repeat family protein</fullName>
    </submittedName>
</protein>
<dbReference type="PANTHER" id="PTHR45011:SF1">
    <property type="entry name" value="DAP3-BINDING CELL DEATH ENHANCER 1"/>
    <property type="match status" value="1"/>
</dbReference>
<dbReference type="InterPro" id="IPR052748">
    <property type="entry name" value="ISR_Activator"/>
</dbReference>
<dbReference type="InterPro" id="IPR006597">
    <property type="entry name" value="Sel1-like"/>
</dbReference>
<dbReference type="RefSeq" id="WP_316694774.1">
    <property type="nucleotide sequence ID" value="NZ_CP103836.1"/>
</dbReference>
<evidence type="ECO:0000313" key="1">
    <source>
        <dbReference type="EMBL" id="WOB48866.1"/>
    </source>
</evidence>
<dbReference type="InterPro" id="IPR011990">
    <property type="entry name" value="TPR-like_helical_dom_sf"/>
</dbReference>
<organism evidence="1 2">
    <name type="scientific">Xanthomonas hydrangeae</name>
    <dbReference type="NCBI Taxonomy" id="2775159"/>
    <lineage>
        <taxon>Bacteria</taxon>
        <taxon>Pseudomonadati</taxon>
        <taxon>Pseudomonadota</taxon>
        <taxon>Gammaproteobacteria</taxon>
        <taxon>Lysobacterales</taxon>
        <taxon>Lysobacteraceae</taxon>
        <taxon>Xanthomonas</taxon>
    </lineage>
</organism>
<dbReference type="EMBL" id="CP103836">
    <property type="protein sequence ID" value="WOB48866.1"/>
    <property type="molecule type" value="Genomic_DNA"/>
</dbReference>
<gene>
    <name evidence="1" type="ORF">NYR97_16745</name>
</gene>
<dbReference type="Pfam" id="PF08238">
    <property type="entry name" value="Sel1"/>
    <property type="match status" value="3"/>
</dbReference>
<name>A0AAU0B7X9_9XANT</name>
<keyword evidence="2" id="KW-1185">Reference proteome</keyword>
<dbReference type="PANTHER" id="PTHR45011">
    <property type="entry name" value="DAP3-BINDING CELL DEATH ENHANCER 1"/>
    <property type="match status" value="1"/>
</dbReference>
<reference evidence="1 2" key="1">
    <citation type="submission" date="2022-08" db="EMBL/GenBank/DDBJ databases">
        <title>Whole genome sequencing-based tracing of a 2022 introduction and outbreak of Xanthomonas hortorum pv. pelargonii.</title>
        <authorList>
            <person name="Iruegas-Bocardo F."/>
            <person name="Weisberg A.K."/>
            <person name="Riutta E.R."/>
            <person name="Kilday K."/>
            <person name="Bonkowski J.C."/>
            <person name="Creswell T."/>
            <person name="Daughtrey M.L."/>
            <person name="Rane K."/>
            <person name="Grunwald N.J."/>
            <person name="Chang J.H."/>
            <person name="Putnam M.L."/>
        </authorList>
    </citation>
    <scope>NUCLEOTIDE SEQUENCE [LARGE SCALE GENOMIC DNA]</scope>
    <source>
        <strain evidence="1 2">22-323</strain>
    </source>
</reference>